<dbReference type="eggNOG" id="ENOG5032Z7H">
    <property type="taxonomic scope" value="Bacteria"/>
</dbReference>
<evidence type="ECO:0008006" key="3">
    <source>
        <dbReference type="Google" id="ProtNLM"/>
    </source>
</evidence>
<dbReference type="HOGENOM" id="CLU_105426_1_0_11"/>
<reference evidence="1" key="1">
    <citation type="submission" date="2009-10" db="EMBL/GenBank/DDBJ databases">
        <title>The genome sequence of Streptomyces sviceus strain ATCC 29083.</title>
        <authorList>
            <consortium name="The Broad Institute Genome Sequencing Platform"/>
            <consortium name="Broad Institute Microbial Sequencing Center"/>
            <person name="Fischbach M."/>
            <person name="Godfrey P."/>
            <person name="Ward D."/>
            <person name="Young S."/>
            <person name="Zeng Q."/>
            <person name="Koehrsen M."/>
            <person name="Alvarado L."/>
            <person name="Berlin A.M."/>
            <person name="Bochicchio J."/>
            <person name="Borenstein D."/>
            <person name="Chapman S.B."/>
            <person name="Chen Z."/>
            <person name="Engels R."/>
            <person name="Freedman E."/>
            <person name="Gellesch M."/>
            <person name="Goldberg J."/>
            <person name="Griggs A."/>
            <person name="Gujja S."/>
            <person name="Heilman E.R."/>
            <person name="Heiman D.I."/>
            <person name="Hepburn T.A."/>
            <person name="Howarth C."/>
            <person name="Jen D."/>
            <person name="Larson L."/>
            <person name="Lewis B."/>
            <person name="Mehta T."/>
            <person name="Park D."/>
            <person name="Pearson M."/>
            <person name="Richards J."/>
            <person name="Roberts A."/>
            <person name="Saif S."/>
            <person name="Shea T.D."/>
            <person name="Shenoy N."/>
            <person name="Sisk P."/>
            <person name="Stolte C."/>
            <person name="Sykes S.N."/>
            <person name="Thomson T."/>
            <person name="Walk T."/>
            <person name="White J."/>
            <person name="Yandava C."/>
            <person name="Straight P."/>
            <person name="Clardy J."/>
            <person name="Hung D."/>
            <person name="Kolter R."/>
            <person name="Mekalanos J."/>
            <person name="Walker S."/>
            <person name="Walsh C.T."/>
            <person name="Wieland-Brown L.C."/>
            <person name="Haas B."/>
            <person name="Nusbaum C."/>
            <person name="Birren B."/>
        </authorList>
    </citation>
    <scope>NUCLEOTIDE SEQUENCE [LARGE SCALE GENOMIC DNA]</scope>
    <source>
        <strain evidence="1">ATCC 29083</strain>
    </source>
</reference>
<keyword evidence="2" id="KW-1185">Reference proteome</keyword>
<sequence length="187" mass="20537">MVGRPLPFGRGEFQRAQLDREQCAGQEDRRLKESLMEISSLPHVDEHTQFVAADAHAVWQSVGEVLDRSFSEGRLAGYARLVGCPDRTAAGPRPLAKGSAYPGFHVQSAAPGRELVLVGRHYFSTYALVFRLDRAGPGRTRLRAETRARFPGPFGTLYRLLVIGTGGHALSVRRLLATVRRSAEDVG</sequence>
<dbReference type="AlphaFoldDB" id="B5I3D4"/>
<dbReference type="Proteomes" id="UP000002785">
    <property type="component" value="Chromosome"/>
</dbReference>
<accession>B5I3D4</accession>
<evidence type="ECO:0000313" key="1">
    <source>
        <dbReference type="EMBL" id="EDY59589.1"/>
    </source>
</evidence>
<dbReference type="EMBL" id="CM000951">
    <property type="protein sequence ID" value="EDY59589.1"/>
    <property type="molecule type" value="Genomic_DNA"/>
</dbReference>
<gene>
    <name evidence="1" type="ORF">SSEG_05800</name>
</gene>
<evidence type="ECO:0000313" key="2">
    <source>
        <dbReference type="Proteomes" id="UP000002785"/>
    </source>
</evidence>
<proteinExistence type="predicted"/>
<organism evidence="1 2">
    <name type="scientific">Streptomyces sviceus (strain ATCC 29083 / DSM 924 / JCM 4929 / NBRC 13980 / NCIMB 11184 / NRRL 5439 / UC 5370)</name>
    <dbReference type="NCBI Taxonomy" id="463191"/>
    <lineage>
        <taxon>Bacteria</taxon>
        <taxon>Bacillati</taxon>
        <taxon>Actinomycetota</taxon>
        <taxon>Actinomycetes</taxon>
        <taxon>Kitasatosporales</taxon>
        <taxon>Streptomycetaceae</taxon>
        <taxon>Streptomyces</taxon>
    </lineage>
</organism>
<protein>
    <recommendedName>
        <fullName evidence="3">DUF2867 domain-containing protein</fullName>
    </recommendedName>
</protein>
<name>B5I3D4_STRX2</name>